<evidence type="ECO:0000313" key="3">
    <source>
        <dbReference type="Proteomes" id="UP000823775"/>
    </source>
</evidence>
<dbReference type="EMBL" id="JACEIK010007494">
    <property type="protein sequence ID" value="MCE3050332.1"/>
    <property type="molecule type" value="Genomic_DNA"/>
</dbReference>
<keyword evidence="3" id="KW-1185">Reference proteome</keyword>
<sequence length="105" mass="12118">EREKRRGEERRLRERNPVVFRWFADDERKGNKGGGGLCCAAFRHRLLLLVEKNEGGELGCLPKMGEKEERGTVLLGFVCSSTGMIGSVWWFFIGDGRRWCEGVWR</sequence>
<feature type="non-terminal residue" evidence="2">
    <location>
        <position position="1"/>
    </location>
</feature>
<organism evidence="2 3">
    <name type="scientific">Datura stramonium</name>
    <name type="common">Jimsonweed</name>
    <name type="synonym">Common thornapple</name>
    <dbReference type="NCBI Taxonomy" id="4076"/>
    <lineage>
        <taxon>Eukaryota</taxon>
        <taxon>Viridiplantae</taxon>
        <taxon>Streptophyta</taxon>
        <taxon>Embryophyta</taxon>
        <taxon>Tracheophyta</taxon>
        <taxon>Spermatophyta</taxon>
        <taxon>Magnoliopsida</taxon>
        <taxon>eudicotyledons</taxon>
        <taxon>Gunneridae</taxon>
        <taxon>Pentapetalae</taxon>
        <taxon>asterids</taxon>
        <taxon>lamiids</taxon>
        <taxon>Solanales</taxon>
        <taxon>Solanaceae</taxon>
        <taxon>Solanoideae</taxon>
        <taxon>Datureae</taxon>
        <taxon>Datura</taxon>
    </lineage>
</organism>
<gene>
    <name evidence="2" type="ORF">HAX54_046922</name>
</gene>
<evidence type="ECO:0000256" key="1">
    <source>
        <dbReference type="SAM" id="Phobius"/>
    </source>
</evidence>
<feature type="transmembrane region" description="Helical" evidence="1">
    <location>
        <begin position="73"/>
        <end position="92"/>
    </location>
</feature>
<keyword evidence="1" id="KW-0472">Membrane</keyword>
<dbReference type="Proteomes" id="UP000823775">
    <property type="component" value="Unassembled WGS sequence"/>
</dbReference>
<evidence type="ECO:0000313" key="2">
    <source>
        <dbReference type="EMBL" id="MCE3050332.1"/>
    </source>
</evidence>
<name>A0ABS8WKH2_DATST</name>
<keyword evidence="1" id="KW-1133">Transmembrane helix</keyword>
<proteinExistence type="predicted"/>
<reference evidence="2 3" key="1">
    <citation type="journal article" date="2021" name="BMC Genomics">
        <title>Datura genome reveals duplications of psychoactive alkaloid biosynthetic genes and high mutation rate following tissue culture.</title>
        <authorList>
            <person name="Rajewski A."/>
            <person name="Carter-House D."/>
            <person name="Stajich J."/>
            <person name="Litt A."/>
        </authorList>
    </citation>
    <scope>NUCLEOTIDE SEQUENCE [LARGE SCALE GENOMIC DNA]</scope>
    <source>
        <strain evidence="2">AR-01</strain>
    </source>
</reference>
<protein>
    <submittedName>
        <fullName evidence="2">Uncharacterized protein</fullName>
    </submittedName>
</protein>
<accession>A0ABS8WKH2</accession>
<keyword evidence="1" id="KW-0812">Transmembrane</keyword>
<comment type="caution">
    <text evidence="2">The sequence shown here is derived from an EMBL/GenBank/DDBJ whole genome shotgun (WGS) entry which is preliminary data.</text>
</comment>